<protein>
    <submittedName>
        <fullName evidence="2">Uncharacterized protein</fullName>
    </submittedName>
</protein>
<evidence type="ECO:0000256" key="1">
    <source>
        <dbReference type="SAM" id="MobiDB-lite"/>
    </source>
</evidence>
<keyword evidence="3" id="KW-1185">Reference proteome</keyword>
<dbReference type="AlphaFoldDB" id="A0ABD2CZ42"/>
<sequence>MIISAYTIKRFTVFRDINNSQGTPLNYTSNIQCTFASPYQRYNECKNPFHCAWLQKLPQSSNMAICKGNSLAEVILSIIFERVIRKYTRLNKDERSSNSPEELQRSLVDQNLNYN</sequence>
<feature type="region of interest" description="Disordered" evidence="1">
    <location>
        <begin position="91"/>
        <end position="115"/>
    </location>
</feature>
<feature type="compositionally biased region" description="Polar residues" evidence="1">
    <location>
        <begin position="97"/>
        <end position="115"/>
    </location>
</feature>
<reference evidence="2 3" key="1">
    <citation type="journal article" date="2024" name="Ann. Entomol. Soc. Am.">
        <title>Genomic analyses of the southern and eastern yellowjacket wasps (Hymenoptera: Vespidae) reveal evolutionary signatures of social life.</title>
        <authorList>
            <person name="Catto M.A."/>
            <person name="Caine P.B."/>
            <person name="Orr S.E."/>
            <person name="Hunt B.G."/>
            <person name="Goodisman M.A.D."/>
        </authorList>
    </citation>
    <scope>NUCLEOTIDE SEQUENCE [LARGE SCALE GENOMIC DNA]</scope>
    <source>
        <strain evidence="2">232</strain>
        <tissue evidence="2">Head and thorax</tissue>
    </source>
</reference>
<comment type="caution">
    <text evidence="2">The sequence shown here is derived from an EMBL/GenBank/DDBJ whole genome shotgun (WGS) entry which is preliminary data.</text>
</comment>
<accession>A0ABD2CZ42</accession>
<name>A0ABD2CZ42_VESMC</name>
<proteinExistence type="predicted"/>
<evidence type="ECO:0000313" key="3">
    <source>
        <dbReference type="Proteomes" id="UP001607303"/>
    </source>
</evidence>
<evidence type="ECO:0000313" key="2">
    <source>
        <dbReference type="EMBL" id="KAL2750301.1"/>
    </source>
</evidence>
<organism evidence="2 3">
    <name type="scientific">Vespula maculifrons</name>
    <name type="common">Eastern yellow jacket</name>
    <name type="synonym">Wasp</name>
    <dbReference type="NCBI Taxonomy" id="7453"/>
    <lineage>
        <taxon>Eukaryota</taxon>
        <taxon>Metazoa</taxon>
        <taxon>Ecdysozoa</taxon>
        <taxon>Arthropoda</taxon>
        <taxon>Hexapoda</taxon>
        <taxon>Insecta</taxon>
        <taxon>Pterygota</taxon>
        <taxon>Neoptera</taxon>
        <taxon>Endopterygota</taxon>
        <taxon>Hymenoptera</taxon>
        <taxon>Apocrita</taxon>
        <taxon>Aculeata</taxon>
        <taxon>Vespoidea</taxon>
        <taxon>Vespidae</taxon>
        <taxon>Vespinae</taxon>
        <taxon>Vespula</taxon>
    </lineage>
</organism>
<gene>
    <name evidence="2" type="ORF">V1477_001473</name>
</gene>
<dbReference type="Proteomes" id="UP001607303">
    <property type="component" value="Unassembled WGS sequence"/>
</dbReference>
<dbReference type="EMBL" id="JAYRBN010000018">
    <property type="protein sequence ID" value="KAL2750301.1"/>
    <property type="molecule type" value="Genomic_DNA"/>
</dbReference>